<dbReference type="GO" id="GO:0006865">
    <property type="term" value="P:amino acid transport"/>
    <property type="evidence" value="ECO:0007669"/>
    <property type="project" value="UniProtKB-KW"/>
</dbReference>
<dbReference type="AlphaFoldDB" id="A0A4Y9M798"/>
<comment type="subcellular location">
    <subcellularLocation>
        <location evidence="1">Cell membrane</location>
        <topology evidence="1">Multi-pass membrane protein</topology>
    </subcellularLocation>
</comment>
<evidence type="ECO:0000256" key="1">
    <source>
        <dbReference type="ARBA" id="ARBA00004651"/>
    </source>
</evidence>
<keyword evidence="3" id="KW-0813">Transport</keyword>
<dbReference type="PANTHER" id="PTHR42770">
    <property type="entry name" value="AMINO ACID TRANSPORTER-RELATED"/>
    <property type="match status" value="1"/>
</dbReference>
<dbReference type="OrthoDB" id="3185104at2"/>
<dbReference type="InterPro" id="IPR050367">
    <property type="entry name" value="APC_superfamily"/>
</dbReference>
<keyword evidence="6" id="KW-0029">Amino-acid transport</keyword>
<evidence type="ECO:0000256" key="8">
    <source>
        <dbReference type="ARBA" id="ARBA00023136"/>
    </source>
</evidence>
<dbReference type="PIRSF" id="PIRSF006060">
    <property type="entry name" value="AA_transporter"/>
    <property type="match status" value="1"/>
</dbReference>
<reference evidence="10 11" key="1">
    <citation type="submission" date="2019-03" db="EMBL/GenBank/DDBJ databases">
        <title>Bradyrhizobium diversity isolated from nodules of Chamaecrista fasciculata.</title>
        <authorList>
            <person name="Klepa M.S."/>
            <person name="Urquiaga M.O."/>
            <person name="Hungria M."/>
            <person name="Delamuta J.R."/>
        </authorList>
    </citation>
    <scope>NUCLEOTIDE SEQUENCE [LARGE SCALE GENOMIC DNA]</scope>
    <source>
        <strain evidence="10 11">CNPSo 3448</strain>
    </source>
</reference>
<dbReference type="GO" id="GO:0005886">
    <property type="term" value="C:plasma membrane"/>
    <property type="evidence" value="ECO:0007669"/>
    <property type="project" value="UniProtKB-SubCell"/>
</dbReference>
<evidence type="ECO:0000256" key="7">
    <source>
        <dbReference type="ARBA" id="ARBA00022989"/>
    </source>
</evidence>
<feature type="transmembrane region" description="Helical" evidence="9">
    <location>
        <begin position="133"/>
        <end position="157"/>
    </location>
</feature>
<accession>A0A4Y9M798</accession>
<keyword evidence="4" id="KW-1003">Cell membrane</keyword>
<keyword evidence="11" id="KW-1185">Reference proteome</keyword>
<dbReference type="GO" id="GO:0022857">
    <property type="term" value="F:transmembrane transporter activity"/>
    <property type="evidence" value="ECO:0007669"/>
    <property type="project" value="InterPro"/>
</dbReference>
<keyword evidence="8 9" id="KW-0472">Membrane</keyword>
<dbReference type="Proteomes" id="UP000297966">
    <property type="component" value="Unassembled WGS sequence"/>
</dbReference>
<feature type="transmembrane region" description="Helical" evidence="9">
    <location>
        <begin position="424"/>
        <end position="441"/>
    </location>
</feature>
<feature type="transmembrane region" description="Helical" evidence="9">
    <location>
        <begin position="236"/>
        <end position="260"/>
    </location>
</feature>
<feature type="transmembrane region" description="Helical" evidence="9">
    <location>
        <begin position="16"/>
        <end position="37"/>
    </location>
</feature>
<feature type="transmembrane region" description="Helical" evidence="9">
    <location>
        <begin position="402"/>
        <end position="418"/>
    </location>
</feature>
<proteinExistence type="inferred from homology"/>
<feature type="transmembrane region" description="Helical" evidence="9">
    <location>
        <begin position="89"/>
        <end position="113"/>
    </location>
</feature>
<comment type="caution">
    <text evidence="10">The sequence shown here is derived from an EMBL/GenBank/DDBJ whole genome shotgun (WGS) entry which is preliminary data.</text>
</comment>
<evidence type="ECO:0000256" key="3">
    <source>
        <dbReference type="ARBA" id="ARBA00022448"/>
    </source>
</evidence>
<keyword evidence="7 9" id="KW-1133">Transmembrane helix</keyword>
<evidence type="ECO:0000256" key="9">
    <source>
        <dbReference type="SAM" id="Phobius"/>
    </source>
</evidence>
<dbReference type="InterPro" id="IPR002293">
    <property type="entry name" value="AA/rel_permease1"/>
</dbReference>
<dbReference type="Gene3D" id="1.20.1740.10">
    <property type="entry name" value="Amino acid/polyamine transporter I"/>
    <property type="match status" value="1"/>
</dbReference>
<feature type="transmembrane region" description="Helical" evidence="9">
    <location>
        <begin position="453"/>
        <end position="473"/>
    </location>
</feature>
<organism evidence="10 11">
    <name type="scientific">Bradyrhizobium niftali</name>
    <dbReference type="NCBI Taxonomy" id="2560055"/>
    <lineage>
        <taxon>Bacteria</taxon>
        <taxon>Pseudomonadati</taxon>
        <taxon>Pseudomonadota</taxon>
        <taxon>Alphaproteobacteria</taxon>
        <taxon>Hyphomicrobiales</taxon>
        <taxon>Nitrobacteraceae</taxon>
        <taxon>Bradyrhizobium</taxon>
    </lineage>
</organism>
<evidence type="ECO:0000313" key="11">
    <source>
        <dbReference type="Proteomes" id="UP000297966"/>
    </source>
</evidence>
<evidence type="ECO:0000256" key="5">
    <source>
        <dbReference type="ARBA" id="ARBA00022692"/>
    </source>
</evidence>
<sequence>MAPPSSQADQGLSRNALIALVIGSMVGSGIFALPAAFGRTTGALGAIIAWAIAGTGMLMLAFVFQTLSQRKPNLDAGIYAYARAGFGDYIGFASAVGYWIGCCLADVACLVLIKATLGQFFPIFGDGTTPVAIASATVLLWGVHILLLRGITGAAALNTIATYAKIIPILLFIVVAIIAFDGTLFSMNFWGTEQPDVSKVVAQVRGTMLLTVFVFVGIEGASVYSRYARSRADVGFATLAGFLTVLCLLVLVTLLSYGVLPRAELADLPTPSMAGVMEAVVGRWGSVFISVALLISVLGNYLSWSLLAAEILHSAAIHRTMPSFLATVNVHKVPAGALWLTNCVIQSFLLVTWFAEYAFTLALKMTSAMTLIPYFFVAAYGLKLAWTSEAYHAGEHARVVDWIRSAIATLYAAGMIYAGGPKFLLLSSILYAPGTVLFLLAKRERKEAIFRPFEIILFAAITIAACAGVYALATGAISI</sequence>
<feature type="transmembrane region" description="Helical" evidence="9">
    <location>
        <begin position="169"/>
        <end position="190"/>
    </location>
</feature>
<dbReference type="NCBIfam" id="TIGR00905">
    <property type="entry name" value="2A0302"/>
    <property type="match status" value="1"/>
</dbReference>
<dbReference type="RefSeq" id="WP_135172839.1">
    <property type="nucleotide sequence ID" value="NZ_SPQT01000001.1"/>
</dbReference>
<gene>
    <name evidence="10" type="ORF">E4K65_03000</name>
</gene>
<feature type="transmembrane region" description="Helical" evidence="9">
    <location>
        <begin position="333"/>
        <end position="355"/>
    </location>
</feature>
<name>A0A4Y9M798_9BRAD</name>
<dbReference type="EMBL" id="SPQT01000001">
    <property type="protein sequence ID" value="TFV51084.1"/>
    <property type="molecule type" value="Genomic_DNA"/>
</dbReference>
<dbReference type="InterPro" id="IPR004754">
    <property type="entry name" value="Amino_acid_antiprt"/>
</dbReference>
<evidence type="ECO:0000256" key="6">
    <source>
        <dbReference type="ARBA" id="ARBA00022970"/>
    </source>
</evidence>
<comment type="similarity">
    <text evidence="2">Belongs to the amino acid-polyamine-organocation (APC) superfamily. Basic amino acid/polyamine antiporter (APA) (TC 2.A.3.2) family.</text>
</comment>
<keyword evidence="5 9" id="KW-0812">Transmembrane</keyword>
<feature type="transmembrane region" description="Helical" evidence="9">
    <location>
        <begin position="287"/>
        <end position="312"/>
    </location>
</feature>
<evidence type="ECO:0000256" key="2">
    <source>
        <dbReference type="ARBA" id="ARBA00008220"/>
    </source>
</evidence>
<feature type="transmembrane region" description="Helical" evidence="9">
    <location>
        <begin position="43"/>
        <end position="68"/>
    </location>
</feature>
<feature type="transmembrane region" description="Helical" evidence="9">
    <location>
        <begin position="202"/>
        <end position="224"/>
    </location>
</feature>
<evidence type="ECO:0000313" key="10">
    <source>
        <dbReference type="EMBL" id="TFV51084.1"/>
    </source>
</evidence>
<protein>
    <submittedName>
        <fullName evidence="10">Amino acid permease</fullName>
    </submittedName>
</protein>
<dbReference type="PANTHER" id="PTHR42770:SF4">
    <property type="entry name" value="ARGININE_ORNITHINE ANTIPORTER-RELATED"/>
    <property type="match status" value="1"/>
</dbReference>
<dbReference type="Pfam" id="PF13520">
    <property type="entry name" value="AA_permease_2"/>
    <property type="match status" value="1"/>
</dbReference>
<feature type="transmembrane region" description="Helical" evidence="9">
    <location>
        <begin position="361"/>
        <end position="382"/>
    </location>
</feature>
<evidence type="ECO:0000256" key="4">
    <source>
        <dbReference type="ARBA" id="ARBA00022475"/>
    </source>
</evidence>